<dbReference type="EMBL" id="JBBFGL010000018">
    <property type="protein sequence ID" value="MEJ5197130.1"/>
    <property type="molecule type" value="Genomic_DNA"/>
</dbReference>
<sequence>MKRNDLRKMGLTPDQIDTIMTMNGTDINREKAKAGQQTDKEVQRLRESCITLLELLDDPKAVRGILLYASRLYSRQERRKSQEGQQ</sequence>
<evidence type="ECO:0000256" key="1">
    <source>
        <dbReference type="SAM" id="MobiDB-lite"/>
    </source>
</evidence>
<proteinExistence type="predicted"/>
<reference evidence="2" key="1">
    <citation type="submission" date="2024-03" db="EMBL/GenBank/DDBJ databases">
        <authorList>
            <person name="Plomp N."/>
            <person name="Harmsen H.J."/>
        </authorList>
    </citation>
    <scope>NUCLEOTIDE SEQUENCE</scope>
    <source>
        <strain evidence="2">HTF-128</strain>
    </source>
</reference>
<gene>
    <name evidence="2" type="ORF">WF834_13335</name>
</gene>
<evidence type="ECO:0000313" key="2">
    <source>
        <dbReference type="EMBL" id="MEJ5197130.1"/>
    </source>
</evidence>
<evidence type="ECO:0000313" key="3">
    <source>
        <dbReference type="Proteomes" id="UP001373196"/>
    </source>
</evidence>
<feature type="region of interest" description="Disordered" evidence="1">
    <location>
        <begin position="1"/>
        <end position="24"/>
    </location>
</feature>
<dbReference type="Proteomes" id="UP001373196">
    <property type="component" value="Unassembled WGS sequence"/>
</dbReference>
<accession>A0AB35YCR2</accession>
<dbReference type="AlphaFoldDB" id="A0AB35YCR2"/>
<dbReference type="RefSeq" id="WP_339396275.1">
    <property type="nucleotide sequence ID" value="NZ_JBBFGL010000018.1"/>
</dbReference>
<organism evidence="2 3">
    <name type="scientific">Faecalibacterium wellingii</name>
    <dbReference type="NCBI Taxonomy" id="2929491"/>
    <lineage>
        <taxon>Bacteria</taxon>
        <taxon>Bacillati</taxon>
        <taxon>Bacillota</taxon>
        <taxon>Clostridia</taxon>
        <taxon>Eubacteriales</taxon>
        <taxon>Oscillospiraceae</taxon>
        <taxon>Faecalibacterium</taxon>
    </lineage>
</organism>
<comment type="caution">
    <text evidence="2">The sequence shown here is derived from an EMBL/GenBank/DDBJ whole genome shotgun (WGS) entry which is preliminary data.</text>
</comment>
<protein>
    <submittedName>
        <fullName evidence="2">Uncharacterized protein</fullName>
    </submittedName>
</protein>
<name>A0AB35YCR2_9FIRM</name>